<feature type="compositionally biased region" description="Polar residues" evidence="1">
    <location>
        <begin position="96"/>
        <end position="105"/>
    </location>
</feature>
<feature type="non-terminal residue" evidence="2">
    <location>
        <position position="1"/>
    </location>
</feature>
<feature type="region of interest" description="Disordered" evidence="1">
    <location>
        <begin position="1"/>
        <end position="25"/>
    </location>
</feature>
<reference evidence="2" key="1">
    <citation type="submission" date="2014-12" db="EMBL/GenBank/DDBJ databases">
        <title>Insight into the proteome of Arion vulgaris.</title>
        <authorList>
            <person name="Aradska J."/>
            <person name="Bulat T."/>
            <person name="Smidak R."/>
            <person name="Sarate P."/>
            <person name="Gangsoo J."/>
            <person name="Sialana F."/>
            <person name="Bilban M."/>
            <person name="Lubec G."/>
        </authorList>
    </citation>
    <scope>NUCLEOTIDE SEQUENCE</scope>
    <source>
        <tissue evidence="2">Skin</tissue>
    </source>
</reference>
<feature type="region of interest" description="Disordered" evidence="1">
    <location>
        <begin position="96"/>
        <end position="155"/>
    </location>
</feature>
<name>A0A0B6YW00_9EUPU</name>
<gene>
    <name evidence="2" type="primary">ORF36996</name>
</gene>
<feature type="compositionally biased region" description="Polar residues" evidence="1">
    <location>
        <begin position="127"/>
        <end position="137"/>
    </location>
</feature>
<feature type="non-terminal residue" evidence="2">
    <location>
        <position position="155"/>
    </location>
</feature>
<dbReference type="AlphaFoldDB" id="A0A0B6YW00"/>
<feature type="compositionally biased region" description="Low complexity" evidence="1">
    <location>
        <begin position="112"/>
        <end position="126"/>
    </location>
</feature>
<dbReference type="EMBL" id="HACG01012780">
    <property type="protein sequence ID" value="CEK59645.1"/>
    <property type="molecule type" value="Transcribed_RNA"/>
</dbReference>
<evidence type="ECO:0000256" key="1">
    <source>
        <dbReference type="SAM" id="MobiDB-lite"/>
    </source>
</evidence>
<evidence type="ECO:0000313" key="2">
    <source>
        <dbReference type="EMBL" id="CEK59645.1"/>
    </source>
</evidence>
<sequence length="155" mass="16877">RNINKGITSRYPPKSNGSNESTNRHNTDLMVYRSENDIKVSLLGLGVYSISPEIELPSIDSQNFTFPLKLKEGESFTQPMVPVIYSHLPEFSSLSSAVPSSNIPSYTKHRLSSSSSTYQSKPTYSYASSKKISGSPKSHNLSSSSGTSSMRSSGT</sequence>
<organism evidence="2">
    <name type="scientific">Arion vulgaris</name>
    <dbReference type="NCBI Taxonomy" id="1028688"/>
    <lineage>
        <taxon>Eukaryota</taxon>
        <taxon>Metazoa</taxon>
        <taxon>Spiralia</taxon>
        <taxon>Lophotrochozoa</taxon>
        <taxon>Mollusca</taxon>
        <taxon>Gastropoda</taxon>
        <taxon>Heterobranchia</taxon>
        <taxon>Euthyneura</taxon>
        <taxon>Panpulmonata</taxon>
        <taxon>Eupulmonata</taxon>
        <taxon>Stylommatophora</taxon>
        <taxon>Helicina</taxon>
        <taxon>Arionoidea</taxon>
        <taxon>Arionidae</taxon>
        <taxon>Arion</taxon>
    </lineage>
</organism>
<feature type="compositionally biased region" description="Low complexity" evidence="1">
    <location>
        <begin position="138"/>
        <end position="155"/>
    </location>
</feature>
<protein>
    <submittedName>
        <fullName evidence="2">Uncharacterized protein</fullName>
    </submittedName>
</protein>
<proteinExistence type="predicted"/>
<accession>A0A0B6YW00</accession>